<comment type="caution">
    <text evidence="1">The sequence shown here is derived from an EMBL/GenBank/DDBJ whole genome shotgun (WGS) entry which is preliminary data.</text>
</comment>
<sequence>MGVDLVDVLREPAAAIAVHTYFAENTNTRYTGRRFDTLDGGGTRPDIRDRIAPSDLVAVQMLSVRVPAEVSIDLLDGQVGHSIADCLREIDVGVTLGSPAAAELIADGGSAERAWSLLVAQDGVEFVIAGKILARKRPHLIPVYDRVVRCQFGHPRHVWQLLHDRLERDDRVRATLAGLHEQAGLPSAVSLLRVLDVVLWMRHHQQHRRNADLACPGRGTVRPL</sequence>
<organism evidence="1 2">
    <name type="scientific">Paractinoplanes tereljensis</name>
    <dbReference type="NCBI Taxonomy" id="571912"/>
    <lineage>
        <taxon>Bacteria</taxon>
        <taxon>Bacillati</taxon>
        <taxon>Actinomycetota</taxon>
        <taxon>Actinomycetes</taxon>
        <taxon>Micromonosporales</taxon>
        <taxon>Micromonosporaceae</taxon>
        <taxon>Paractinoplanes</taxon>
    </lineage>
</organism>
<dbReference type="Proteomes" id="UP000623608">
    <property type="component" value="Unassembled WGS sequence"/>
</dbReference>
<dbReference type="AlphaFoldDB" id="A0A919TZ47"/>
<reference evidence="1" key="1">
    <citation type="submission" date="2021-01" db="EMBL/GenBank/DDBJ databases">
        <title>Whole genome shotgun sequence of Actinoplanes tereljensis NBRC 105297.</title>
        <authorList>
            <person name="Komaki H."/>
            <person name="Tamura T."/>
        </authorList>
    </citation>
    <scope>NUCLEOTIDE SEQUENCE</scope>
    <source>
        <strain evidence="1">NBRC 105297</strain>
    </source>
</reference>
<dbReference type="EMBL" id="BOMY01000064">
    <property type="protein sequence ID" value="GIF26824.1"/>
    <property type="molecule type" value="Genomic_DNA"/>
</dbReference>
<evidence type="ECO:0000313" key="1">
    <source>
        <dbReference type="EMBL" id="GIF26824.1"/>
    </source>
</evidence>
<dbReference type="InterPro" id="IPR046275">
    <property type="entry name" value="DUF6308"/>
</dbReference>
<evidence type="ECO:0000313" key="2">
    <source>
        <dbReference type="Proteomes" id="UP000623608"/>
    </source>
</evidence>
<gene>
    <name evidence="1" type="ORF">Ate02nite_95540</name>
</gene>
<proteinExistence type="predicted"/>
<name>A0A919TZ47_9ACTN</name>
<keyword evidence="2" id="KW-1185">Reference proteome</keyword>
<dbReference type="Pfam" id="PF19827">
    <property type="entry name" value="DUF6308"/>
    <property type="match status" value="1"/>
</dbReference>
<protein>
    <submittedName>
        <fullName evidence="1">Uncharacterized protein</fullName>
    </submittedName>
</protein>
<accession>A0A919TZ47</accession>